<evidence type="ECO:0000256" key="1">
    <source>
        <dbReference type="ARBA" id="ARBA00005445"/>
    </source>
</evidence>
<evidence type="ECO:0000259" key="3">
    <source>
        <dbReference type="Pfam" id="PF13205"/>
    </source>
</evidence>
<dbReference type="InterPro" id="IPR021884">
    <property type="entry name" value="Ice-bd_prot"/>
</dbReference>
<dbReference type="InterPro" id="IPR032812">
    <property type="entry name" value="SbsA_Ig"/>
</dbReference>
<sequence>MRSIGGHSGPALHPPSRAYIEGETTITRHFSATRTSALTLTLLLITSLVSLGGAGQSVLAASDTRAPTTVPTIASVTPASGAMRVPTSLNASNNIVTGTSVSATFSQPLAPATIASTPAGSVSTFTLAEETGNTVSGTVALTASNTVATFTPTAPALLPNTRYTATITEAALSAAGGSLAEPVVWTFTTTPEPFTGQAPVELGVASTFAILSKTGVTNVPASVVNGNVGSSPITGAAIHLSCPEVATGIIYTVDAGGPACKTTDATLLTTTVGDMELAYADAAGRTLPNAINLGAGEIGGLTLTPGLYKWNTDLLISTDVTLTGGPNDIWIFQVAGGLDQASAKNITLAGGAQAKNVFWQVAESVSVGTTAHFEGTILGKTLIAMKTGASINGRLLAQTAVTLQSNVVTLPAQ</sequence>
<dbReference type="EMBL" id="SOFL01000028">
    <property type="protein sequence ID" value="TFC02425.1"/>
    <property type="molecule type" value="Genomic_DNA"/>
</dbReference>
<name>A0A4R8W4I2_9MICO</name>
<dbReference type="InterPro" id="IPR014755">
    <property type="entry name" value="Cu-Rt/internalin_Ig-like"/>
</dbReference>
<proteinExistence type="inferred from homology"/>
<dbReference type="OrthoDB" id="2082707at2"/>
<comment type="caution">
    <text evidence="4">The sequence shown here is derived from an EMBL/GenBank/DDBJ whole genome shotgun (WGS) entry which is preliminary data.</text>
</comment>
<feature type="domain" description="SbsA Ig-like" evidence="3">
    <location>
        <begin position="68"/>
        <end position="189"/>
    </location>
</feature>
<accession>A0A4R8W4I2</accession>
<evidence type="ECO:0000313" key="4">
    <source>
        <dbReference type="EMBL" id="TFC02425.1"/>
    </source>
</evidence>
<dbReference type="Pfam" id="PF13205">
    <property type="entry name" value="Big_5"/>
    <property type="match status" value="1"/>
</dbReference>
<dbReference type="Gene3D" id="2.60.40.1220">
    <property type="match status" value="1"/>
</dbReference>
<organism evidence="4 5">
    <name type="scientific">Cryobacterium adonitolivorans</name>
    <dbReference type="NCBI Taxonomy" id="1259189"/>
    <lineage>
        <taxon>Bacteria</taxon>
        <taxon>Bacillati</taxon>
        <taxon>Actinomycetota</taxon>
        <taxon>Actinomycetes</taxon>
        <taxon>Micrococcales</taxon>
        <taxon>Microbacteriaceae</taxon>
        <taxon>Cryobacterium</taxon>
    </lineage>
</organism>
<comment type="similarity">
    <text evidence="1">Belongs to the ice-binding protein family.</text>
</comment>
<evidence type="ECO:0000256" key="2">
    <source>
        <dbReference type="ARBA" id="ARBA00022729"/>
    </source>
</evidence>
<reference evidence="4 5" key="1">
    <citation type="submission" date="2019-03" db="EMBL/GenBank/DDBJ databases">
        <title>Genomics of glacier-inhabiting Cryobacterium strains.</title>
        <authorList>
            <person name="Liu Q."/>
            <person name="Xin Y.-H."/>
        </authorList>
    </citation>
    <scope>NUCLEOTIDE SEQUENCE [LARGE SCALE GENOMIC DNA]</scope>
    <source>
        <strain evidence="4 5">RHLS22-1</strain>
    </source>
</reference>
<gene>
    <name evidence="4" type="ORF">E3O42_08530</name>
</gene>
<dbReference type="AlphaFoldDB" id="A0A4R8W4I2"/>
<dbReference type="Pfam" id="PF11999">
    <property type="entry name" value="Ice_binding"/>
    <property type="match status" value="1"/>
</dbReference>
<evidence type="ECO:0000313" key="5">
    <source>
        <dbReference type="Proteomes" id="UP000297907"/>
    </source>
</evidence>
<dbReference type="Proteomes" id="UP000297907">
    <property type="component" value="Unassembled WGS sequence"/>
</dbReference>
<keyword evidence="5" id="KW-1185">Reference proteome</keyword>
<keyword evidence="2" id="KW-0732">Signal</keyword>
<protein>
    <submittedName>
        <fullName evidence="4">DUF3494 domain-containing protein</fullName>
    </submittedName>
</protein>